<comment type="similarity">
    <text evidence="1">Belongs to the terpene cyclase/mutase family.</text>
</comment>
<dbReference type="Pfam" id="PF13249">
    <property type="entry name" value="SQHop_cyclase_N"/>
    <property type="match status" value="1"/>
</dbReference>
<dbReference type="SUPFAM" id="SSF48239">
    <property type="entry name" value="Terpenoid cyclases/Protein prenyltransferases"/>
    <property type="match status" value="1"/>
</dbReference>
<dbReference type="EMBL" id="OX459119">
    <property type="protein sequence ID" value="CAI9096989.1"/>
    <property type="molecule type" value="Genomic_DNA"/>
</dbReference>
<keyword evidence="2" id="KW-0677">Repeat</keyword>
<proteinExistence type="inferred from homology"/>
<protein>
    <submittedName>
        <fullName evidence="5">OLC1v1033268C1</fullName>
    </submittedName>
</protein>
<dbReference type="InterPro" id="IPR008930">
    <property type="entry name" value="Terpenoid_cyclase/PrenylTrfase"/>
</dbReference>
<reference evidence="5" key="1">
    <citation type="submission" date="2023-03" db="EMBL/GenBank/DDBJ databases">
        <authorList>
            <person name="Julca I."/>
        </authorList>
    </citation>
    <scope>NUCLEOTIDE SEQUENCE</scope>
</reference>
<dbReference type="InterPro" id="IPR032696">
    <property type="entry name" value="SQ_cyclase_C"/>
</dbReference>
<dbReference type="PANTHER" id="PTHR11764:SF19">
    <property type="entry name" value="TERPENE CYCLASE_MUTASE FAMILY MEMBER"/>
    <property type="match status" value="1"/>
</dbReference>
<evidence type="ECO:0000256" key="1">
    <source>
        <dbReference type="ARBA" id="ARBA00009755"/>
    </source>
</evidence>
<dbReference type="Proteomes" id="UP001161247">
    <property type="component" value="Chromosome 2"/>
</dbReference>
<evidence type="ECO:0000256" key="2">
    <source>
        <dbReference type="ARBA" id="ARBA00022737"/>
    </source>
</evidence>
<dbReference type="PANTHER" id="PTHR11764">
    <property type="entry name" value="TERPENE CYCLASE/MUTASE FAMILY MEMBER"/>
    <property type="match status" value="1"/>
</dbReference>
<dbReference type="GO" id="GO:0016866">
    <property type="term" value="F:intramolecular transferase activity"/>
    <property type="evidence" value="ECO:0007669"/>
    <property type="project" value="InterPro"/>
</dbReference>
<evidence type="ECO:0000259" key="3">
    <source>
        <dbReference type="Pfam" id="PF13243"/>
    </source>
</evidence>
<dbReference type="Pfam" id="PF13243">
    <property type="entry name" value="SQHop_cyclase_C"/>
    <property type="match status" value="1"/>
</dbReference>
<feature type="domain" description="Squalene cyclase C-terminal" evidence="3">
    <location>
        <begin position="430"/>
        <end position="507"/>
    </location>
</feature>
<evidence type="ECO:0000313" key="6">
    <source>
        <dbReference type="Proteomes" id="UP001161247"/>
    </source>
</evidence>
<gene>
    <name evidence="5" type="ORF">OLC1_LOCUS7603</name>
</gene>
<dbReference type="InterPro" id="IPR018333">
    <property type="entry name" value="Squalene_cyclase"/>
</dbReference>
<accession>A0AAV1CMZ2</accession>
<evidence type="ECO:0000313" key="5">
    <source>
        <dbReference type="EMBL" id="CAI9096989.1"/>
    </source>
</evidence>
<dbReference type="AlphaFoldDB" id="A0AAV1CMZ2"/>
<keyword evidence="6" id="KW-1185">Reference proteome</keyword>
<dbReference type="GO" id="GO:0016104">
    <property type="term" value="P:triterpenoid biosynthetic process"/>
    <property type="evidence" value="ECO:0007669"/>
    <property type="project" value="InterPro"/>
</dbReference>
<sequence length="514" mass="58581">MWRLQVATEADHGQKNGDINNSVGTCLWKFDADAGTPQERAQVENLRDEFRRNRFHVKLSANRLLRMQMTRDNSDDTYDIKLTKEDRDVTKDVVTESLKRGLNYYSQLQAADGHWPCDMLGPLFIGPTMNEDGGWGLNVEGHSTMFSSVMNYLALRLMGENLEEQDDTERREALALAQKWIIDHGTAIAIPSWGKYLLAILGVYEWSGCNPVPPEFWLLPSFSPISPGKMLSFCRLVYLPLSYLYGKRFVGKTTKSIVRCLREELYTEPYEEIDWIKARDISAKVRENPSGDFTKMYRHATKGAWTFSAANQKWQVSDCTGEGLKAALLLSLLSPTIVGEKLSETNLHDAVNIILSIQSPNGGFPAWEPARASRWVESLNPIEFFEDTLIERERIMTYQKLVKPMSIKSTFIVNYLEPAGMQVYTNLDGERPHAVQTAWALLALIKAGQLERDAKPINRAVKTLINMQMPNGDFPQQENTGAFMRYCMLNYTSYRNIFPLWALGEYRSHVSFVP</sequence>
<name>A0AAV1CMZ2_OLDCO</name>
<dbReference type="Gene3D" id="1.50.10.20">
    <property type="match status" value="2"/>
</dbReference>
<evidence type="ECO:0000259" key="4">
    <source>
        <dbReference type="Pfam" id="PF13249"/>
    </source>
</evidence>
<dbReference type="GO" id="GO:0005811">
    <property type="term" value="C:lipid droplet"/>
    <property type="evidence" value="ECO:0007669"/>
    <property type="project" value="InterPro"/>
</dbReference>
<organism evidence="5 6">
    <name type="scientific">Oldenlandia corymbosa var. corymbosa</name>
    <dbReference type="NCBI Taxonomy" id="529605"/>
    <lineage>
        <taxon>Eukaryota</taxon>
        <taxon>Viridiplantae</taxon>
        <taxon>Streptophyta</taxon>
        <taxon>Embryophyta</taxon>
        <taxon>Tracheophyta</taxon>
        <taxon>Spermatophyta</taxon>
        <taxon>Magnoliopsida</taxon>
        <taxon>eudicotyledons</taxon>
        <taxon>Gunneridae</taxon>
        <taxon>Pentapetalae</taxon>
        <taxon>asterids</taxon>
        <taxon>lamiids</taxon>
        <taxon>Gentianales</taxon>
        <taxon>Rubiaceae</taxon>
        <taxon>Rubioideae</taxon>
        <taxon>Spermacoceae</taxon>
        <taxon>Hedyotis-Oldenlandia complex</taxon>
        <taxon>Oldenlandia</taxon>
    </lineage>
</organism>
<feature type="domain" description="Squalene cyclase N-terminal" evidence="4">
    <location>
        <begin position="130"/>
        <end position="277"/>
    </location>
</feature>
<dbReference type="InterPro" id="IPR032697">
    <property type="entry name" value="SQ_cyclase_N"/>
</dbReference>